<dbReference type="OrthoDB" id="4155317at2759"/>
<organism evidence="3 4">
    <name type="scientific">Lophiostoma macrostomum CBS 122681</name>
    <dbReference type="NCBI Taxonomy" id="1314788"/>
    <lineage>
        <taxon>Eukaryota</taxon>
        <taxon>Fungi</taxon>
        <taxon>Dikarya</taxon>
        <taxon>Ascomycota</taxon>
        <taxon>Pezizomycotina</taxon>
        <taxon>Dothideomycetes</taxon>
        <taxon>Pleosporomycetidae</taxon>
        <taxon>Pleosporales</taxon>
        <taxon>Lophiostomataceae</taxon>
        <taxon>Lophiostoma</taxon>
    </lineage>
</organism>
<keyword evidence="2" id="KW-0472">Membrane</keyword>
<evidence type="ECO:0008006" key="5">
    <source>
        <dbReference type="Google" id="ProtNLM"/>
    </source>
</evidence>
<reference evidence="3" key="1">
    <citation type="journal article" date="2020" name="Stud. Mycol.">
        <title>101 Dothideomycetes genomes: a test case for predicting lifestyles and emergence of pathogens.</title>
        <authorList>
            <person name="Haridas S."/>
            <person name="Albert R."/>
            <person name="Binder M."/>
            <person name="Bloem J."/>
            <person name="Labutti K."/>
            <person name="Salamov A."/>
            <person name="Andreopoulos B."/>
            <person name="Baker S."/>
            <person name="Barry K."/>
            <person name="Bills G."/>
            <person name="Bluhm B."/>
            <person name="Cannon C."/>
            <person name="Castanera R."/>
            <person name="Culley D."/>
            <person name="Daum C."/>
            <person name="Ezra D."/>
            <person name="Gonzalez J."/>
            <person name="Henrissat B."/>
            <person name="Kuo A."/>
            <person name="Liang C."/>
            <person name="Lipzen A."/>
            <person name="Lutzoni F."/>
            <person name="Magnuson J."/>
            <person name="Mondo S."/>
            <person name="Nolan M."/>
            <person name="Ohm R."/>
            <person name="Pangilinan J."/>
            <person name="Park H.-J."/>
            <person name="Ramirez L."/>
            <person name="Alfaro M."/>
            <person name="Sun H."/>
            <person name="Tritt A."/>
            <person name="Yoshinaga Y."/>
            <person name="Zwiers L.-H."/>
            <person name="Turgeon B."/>
            <person name="Goodwin S."/>
            <person name="Spatafora J."/>
            <person name="Crous P."/>
            <person name="Grigoriev I."/>
        </authorList>
    </citation>
    <scope>NUCLEOTIDE SEQUENCE</scope>
    <source>
        <strain evidence="3">CBS 122681</strain>
    </source>
</reference>
<sequence>MKIRPQPIARLAGDSRWAYISPLASYAPCVMLSLLVLSILQICLGAVWISRLEGDLSFPLVLQPLVLPCLSFFNTIPSLHLHLFTRTNNPLLALWFSSILAILYLAASLIDIVACSSSSSSSASSTSSLRAECPHTDPSGTGPRISQTFWNACVGLWMVSFAGYAIVAWMAFRVYLGFRAKERIVPVESRGGNGTHEQRRSHGQGQGGPMEDEEAGLAATDQQQPIRMRTIGDGKRVRDWEEEMLTEEQRQERLRIAQEKWRKVIM</sequence>
<accession>A0A6A6TR05</accession>
<proteinExistence type="predicted"/>
<feature type="transmembrane region" description="Helical" evidence="2">
    <location>
        <begin position="61"/>
        <end position="79"/>
    </location>
</feature>
<dbReference type="EMBL" id="MU004290">
    <property type="protein sequence ID" value="KAF2662230.1"/>
    <property type="molecule type" value="Genomic_DNA"/>
</dbReference>
<feature type="region of interest" description="Disordered" evidence="1">
    <location>
        <begin position="120"/>
        <end position="139"/>
    </location>
</feature>
<evidence type="ECO:0000313" key="4">
    <source>
        <dbReference type="Proteomes" id="UP000799324"/>
    </source>
</evidence>
<protein>
    <recommendedName>
        <fullName evidence="5">MARVEL domain-containing protein</fullName>
    </recommendedName>
</protein>
<evidence type="ECO:0000256" key="1">
    <source>
        <dbReference type="SAM" id="MobiDB-lite"/>
    </source>
</evidence>
<gene>
    <name evidence="3" type="ORF">K491DRAFT_283865</name>
</gene>
<dbReference type="AlphaFoldDB" id="A0A6A6TR05"/>
<name>A0A6A6TR05_9PLEO</name>
<feature type="transmembrane region" description="Helical" evidence="2">
    <location>
        <begin position="149"/>
        <end position="172"/>
    </location>
</feature>
<dbReference type="Proteomes" id="UP000799324">
    <property type="component" value="Unassembled WGS sequence"/>
</dbReference>
<evidence type="ECO:0000256" key="2">
    <source>
        <dbReference type="SAM" id="Phobius"/>
    </source>
</evidence>
<feature type="transmembrane region" description="Helical" evidence="2">
    <location>
        <begin position="26"/>
        <end position="49"/>
    </location>
</feature>
<keyword evidence="4" id="KW-1185">Reference proteome</keyword>
<feature type="transmembrane region" description="Helical" evidence="2">
    <location>
        <begin position="91"/>
        <end position="114"/>
    </location>
</feature>
<evidence type="ECO:0000313" key="3">
    <source>
        <dbReference type="EMBL" id="KAF2662230.1"/>
    </source>
</evidence>
<feature type="region of interest" description="Disordered" evidence="1">
    <location>
        <begin position="189"/>
        <end position="224"/>
    </location>
</feature>
<keyword evidence="2" id="KW-0812">Transmembrane</keyword>
<keyword evidence="2" id="KW-1133">Transmembrane helix</keyword>